<feature type="region of interest" description="Disordered" evidence="1">
    <location>
        <begin position="586"/>
        <end position="605"/>
    </location>
</feature>
<dbReference type="STRING" id="658219.SAMN05216212_3145"/>
<evidence type="ECO:0000313" key="2">
    <source>
        <dbReference type="EMBL" id="SDK75945.1"/>
    </source>
</evidence>
<feature type="region of interest" description="Disordered" evidence="1">
    <location>
        <begin position="92"/>
        <end position="122"/>
    </location>
</feature>
<dbReference type="OrthoDB" id="5483139at2"/>
<gene>
    <name evidence="2" type="ORF">SAMN05216212_3145</name>
</gene>
<keyword evidence="3" id="KW-1185">Reference proteome</keyword>
<feature type="compositionally biased region" description="Basic and acidic residues" evidence="1">
    <location>
        <begin position="108"/>
        <end position="122"/>
    </location>
</feature>
<dbReference type="EMBL" id="FNFH01000008">
    <property type="protein sequence ID" value="SDK75945.1"/>
    <property type="molecule type" value="Genomic_DNA"/>
</dbReference>
<organism evidence="2 3">
    <name type="scientific">Microbulbifer yueqingensis</name>
    <dbReference type="NCBI Taxonomy" id="658219"/>
    <lineage>
        <taxon>Bacteria</taxon>
        <taxon>Pseudomonadati</taxon>
        <taxon>Pseudomonadota</taxon>
        <taxon>Gammaproteobacteria</taxon>
        <taxon>Cellvibrionales</taxon>
        <taxon>Microbulbiferaceae</taxon>
        <taxon>Microbulbifer</taxon>
    </lineage>
</organism>
<dbReference type="RefSeq" id="WP_091516675.1">
    <property type="nucleotide sequence ID" value="NZ_FNFH01000008.1"/>
</dbReference>
<evidence type="ECO:0000256" key="1">
    <source>
        <dbReference type="SAM" id="MobiDB-lite"/>
    </source>
</evidence>
<sequence>MTNDSELKLKLVADPELVYKGNPVKLTASVLGPNEVDYTDDYTFYWELTAGPDLAQLKGDVFKVGSSSDDAEVFLDTENMLLGSYTIKASVKGSNEKNKNGGTANDKTTARARKESKSRTKEEDISDLYDEVKITVQASAQAVLADQILKDGITVTSRNPEPSADQGLWVKLRECLEGRRFTEDYKEFIDEIMCGKSRRPNHNELDALPREPCAYRHGVNGYQLLKAATEAFLLCHACCDSLTEIKQKKFDADEERLRLGYSASRQQMQQRLKAYLKTNASPQTLPYLRKILGNLDLLNLKPDAYPYCNDSLRGQPCLFELIWSYWQEQGGLMQTINAITLRFQNRRVRPVGEADPLANLALDPLRPLNNLLWGYIQDTNQRLTVARRAYEYEHEYGLTIQGKAVGDLQPVERRARFLESFHALLHAASVFYHDKQNTMVNPDPFPILEKIRAVHLLLAEGAHNQFGDLPSTARAEMMLAQWLMAQQPMREFLQSRAMVPYAEPWMGQVDAMHKLMGWSDASATYFARLANYGEMILLSIRYGNWASVNHPAQAENWLTYWRAEIQGYIEAYRTVTGVDLAAKPQQPARINTTQPSELLQRGSQS</sequence>
<evidence type="ECO:0000313" key="3">
    <source>
        <dbReference type="Proteomes" id="UP000199305"/>
    </source>
</evidence>
<feature type="compositionally biased region" description="Polar residues" evidence="1">
    <location>
        <begin position="588"/>
        <end position="605"/>
    </location>
</feature>
<name>A0A1G9EIU1_9GAMM</name>
<dbReference type="AlphaFoldDB" id="A0A1G9EIU1"/>
<proteinExistence type="predicted"/>
<dbReference type="Proteomes" id="UP000199305">
    <property type="component" value="Unassembled WGS sequence"/>
</dbReference>
<reference evidence="3" key="1">
    <citation type="submission" date="2016-10" db="EMBL/GenBank/DDBJ databases">
        <authorList>
            <person name="Varghese N."/>
            <person name="Submissions S."/>
        </authorList>
    </citation>
    <scope>NUCLEOTIDE SEQUENCE [LARGE SCALE GENOMIC DNA]</scope>
    <source>
        <strain evidence="3">CGMCC 1.10658</strain>
    </source>
</reference>
<protein>
    <submittedName>
        <fullName evidence="2">Uncharacterized protein</fullName>
    </submittedName>
</protein>
<accession>A0A1G9EIU1</accession>